<dbReference type="GO" id="GO:0016020">
    <property type="term" value="C:membrane"/>
    <property type="evidence" value="ECO:0007669"/>
    <property type="project" value="UniProtKB-SubCell"/>
</dbReference>
<keyword evidence="3" id="KW-0732">Signal</keyword>
<keyword evidence="2" id="KW-0812">Transmembrane</keyword>
<name>A0A183J5Q3_9BILA</name>
<keyword evidence="4" id="KW-1133">Transmembrane helix</keyword>
<keyword evidence="8" id="KW-1185">Reference proteome</keyword>
<evidence type="ECO:0000256" key="1">
    <source>
        <dbReference type="ARBA" id="ARBA00004479"/>
    </source>
</evidence>
<keyword evidence="6" id="KW-0325">Glycoprotein</keyword>
<dbReference type="Proteomes" id="UP000270296">
    <property type="component" value="Unassembled WGS sequence"/>
</dbReference>
<evidence type="ECO:0000313" key="8">
    <source>
        <dbReference type="Proteomes" id="UP000270296"/>
    </source>
</evidence>
<evidence type="ECO:0000313" key="7">
    <source>
        <dbReference type="EMBL" id="VDP37923.1"/>
    </source>
</evidence>
<evidence type="ECO:0000256" key="2">
    <source>
        <dbReference type="ARBA" id="ARBA00022692"/>
    </source>
</evidence>
<dbReference type="InterPro" id="IPR018795">
    <property type="entry name" value="K2013-like"/>
</dbReference>
<evidence type="ECO:0000256" key="4">
    <source>
        <dbReference type="ARBA" id="ARBA00022989"/>
    </source>
</evidence>
<proteinExistence type="predicted"/>
<dbReference type="PANTHER" id="PTHR31386:SF2">
    <property type="entry name" value="SIMILAR TO RIKEN CDNA 2510039O18"/>
    <property type="match status" value="1"/>
</dbReference>
<reference evidence="7 8" key="2">
    <citation type="submission" date="2018-11" db="EMBL/GenBank/DDBJ databases">
        <authorList>
            <consortium name="Pathogen Informatics"/>
        </authorList>
    </citation>
    <scope>NUCLEOTIDE SEQUENCE [LARGE SCALE GENOMIC DNA]</scope>
</reference>
<comment type="subcellular location">
    <subcellularLocation>
        <location evidence="1">Membrane</location>
        <topology evidence="1">Single-pass type I membrane protein</topology>
    </subcellularLocation>
</comment>
<evidence type="ECO:0000256" key="3">
    <source>
        <dbReference type="ARBA" id="ARBA00022729"/>
    </source>
</evidence>
<sequence>MLRNPTMVEINFKLQRMEQPKMKNFGSSLRILCEQITDFSKPSSYCAVVGASDEVVKLSPGKTDQRTFMSMVVPFAINDSSGFDKQLTSFEEKAIMLYNEASLFSYESLQKEHVDLWRKTWESGFEISRSLAPHVLNSDVINATLYVMISHSPVLLHKSASSSDDVFPFEYQPHHCYSAHNTL</sequence>
<dbReference type="EMBL" id="UZAM01015235">
    <property type="protein sequence ID" value="VDP37923.1"/>
    <property type="molecule type" value="Genomic_DNA"/>
</dbReference>
<dbReference type="Pfam" id="PF10222">
    <property type="entry name" value="DUF2152"/>
    <property type="match status" value="1"/>
</dbReference>
<dbReference type="AlphaFoldDB" id="A0A183J5Q3"/>
<evidence type="ECO:0000313" key="9">
    <source>
        <dbReference type="WBParaSite" id="SBAD_0001158101-mRNA-1"/>
    </source>
</evidence>
<gene>
    <name evidence="7" type="ORF">SBAD_LOCUS11201</name>
</gene>
<dbReference type="OrthoDB" id="10017443at2759"/>
<dbReference type="WBParaSite" id="SBAD_0001158101-mRNA-1">
    <property type="protein sequence ID" value="SBAD_0001158101-mRNA-1"/>
    <property type="gene ID" value="SBAD_0001158101"/>
</dbReference>
<protein>
    <submittedName>
        <fullName evidence="9">DOCKER domain-containing protein</fullName>
    </submittedName>
</protein>
<keyword evidence="5" id="KW-0472">Membrane</keyword>
<organism evidence="9">
    <name type="scientific">Soboliphyme baturini</name>
    <dbReference type="NCBI Taxonomy" id="241478"/>
    <lineage>
        <taxon>Eukaryota</taxon>
        <taxon>Metazoa</taxon>
        <taxon>Ecdysozoa</taxon>
        <taxon>Nematoda</taxon>
        <taxon>Enoplea</taxon>
        <taxon>Dorylaimia</taxon>
        <taxon>Dioctophymatida</taxon>
        <taxon>Dioctophymatoidea</taxon>
        <taxon>Soboliphymatidae</taxon>
        <taxon>Soboliphyme</taxon>
    </lineage>
</organism>
<evidence type="ECO:0000256" key="6">
    <source>
        <dbReference type="ARBA" id="ARBA00023180"/>
    </source>
</evidence>
<accession>A0A183J5Q3</accession>
<evidence type="ECO:0000256" key="5">
    <source>
        <dbReference type="ARBA" id="ARBA00023136"/>
    </source>
</evidence>
<reference evidence="9" key="1">
    <citation type="submission" date="2016-06" db="UniProtKB">
        <authorList>
            <consortium name="WormBaseParasite"/>
        </authorList>
    </citation>
    <scope>IDENTIFICATION</scope>
</reference>
<dbReference type="PANTHER" id="PTHR31386">
    <property type="entry name" value="UNCHARACTERIZED PROTEIN KIAA2013"/>
    <property type="match status" value="1"/>
</dbReference>